<evidence type="ECO:0000313" key="3">
    <source>
        <dbReference type="Proteomes" id="UP000619293"/>
    </source>
</evidence>
<feature type="compositionally biased region" description="Pro residues" evidence="1">
    <location>
        <begin position="15"/>
        <end position="24"/>
    </location>
</feature>
<name>A0A8J3NMZ1_9ACTN</name>
<evidence type="ECO:0000313" key="2">
    <source>
        <dbReference type="EMBL" id="GIF86682.1"/>
    </source>
</evidence>
<gene>
    <name evidence="2" type="ORF">Cch02nite_01260</name>
</gene>
<comment type="caution">
    <text evidence="2">The sequence shown here is derived from an EMBL/GenBank/DDBJ whole genome shotgun (WGS) entry which is preliminary data.</text>
</comment>
<organism evidence="2 3">
    <name type="scientific">Catellatospora chokoriensis</name>
    <dbReference type="NCBI Taxonomy" id="310353"/>
    <lineage>
        <taxon>Bacteria</taxon>
        <taxon>Bacillati</taxon>
        <taxon>Actinomycetota</taxon>
        <taxon>Actinomycetes</taxon>
        <taxon>Micromonosporales</taxon>
        <taxon>Micromonosporaceae</taxon>
        <taxon>Catellatospora</taxon>
    </lineage>
</organism>
<accession>A0A8J3NMZ1</accession>
<protein>
    <submittedName>
        <fullName evidence="2">Uncharacterized protein</fullName>
    </submittedName>
</protein>
<feature type="region of interest" description="Disordered" evidence="1">
    <location>
        <begin position="1"/>
        <end position="42"/>
    </location>
</feature>
<dbReference type="Proteomes" id="UP000619293">
    <property type="component" value="Unassembled WGS sequence"/>
</dbReference>
<proteinExistence type="predicted"/>
<sequence>MRHSLGARRAARTLPAPPSPPTGPPVAAVSSPRAEVAGRRCHPGGAAESAVARHSGGTHWRCPCWSTSTGSAWRFGWRPDRAGRLDALLTGYLRLFLGGRYDRYRRQYSDVHERNVLFEVRPARARGVPVLARDLAGRVRLVRVGLQPIDLR</sequence>
<dbReference type="AlphaFoldDB" id="A0A8J3NMZ1"/>
<reference evidence="2 3" key="1">
    <citation type="submission" date="2021-01" db="EMBL/GenBank/DDBJ databases">
        <title>Whole genome shotgun sequence of Catellatospora chokoriensis NBRC 107358.</title>
        <authorList>
            <person name="Komaki H."/>
            <person name="Tamura T."/>
        </authorList>
    </citation>
    <scope>NUCLEOTIDE SEQUENCE [LARGE SCALE GENOMIC DNA]</scope>
    <source>
        <strain evidence="2 3">NBRC 107358</strain>
    </source>
</reference>
<feature type="compositionally biased region" description="Basic residues" evidence="1">
    <location>
        <begin position="1"/>
        <end position="11"/>
    </location>
</feature>
<dbReference type="EMBL" id="BONG01000001">
    <property type="protein sequence ID" value="GIF86682.1"/>
    <property type="molecule type" value="Genomic_DNA"/>
</dbReference>
<keyword evidence="3" id="KW-1185">Reference proteome</keyword>
<dbReference type="RefSeq" id="WP_191841017.1">
    <property type="nucleotide sequence ID" value="NZ_BAAALB010000004.1"/>
</dbReference>
<evidence type="ECO:0000256" key="1">
    <source>
        <dbReference type="SAM" id="MobiDB-lite"/>
    </source>
</evidence>